<accession>A0AAN4PP28</accession>
<evidence type="ECO:0000256" key="2">
    <source>
        <dbReference type="ARBA" id="ARBA00022862"/>
    </source>
</evidence>
<gene>
    <name evidence="8" type="ORF">ALT_7464</name>
</gene>
<evidence type="ECO:0000256" key="4">
    <source>
        <dbReference type="ARBA" id="ARBA00023157"/>
    </source>
</evidence>
<name>A0AAN4PP28_ASPLE</name>
<dbReference type="GO" id="GO:0034599">
    <property type="term" value="P:cellular response to oxidative stress"/>
    <property type="evidence" value="ECO:0007669"/>
    <property type="project" value="TreeGrafter"/>
</dbReference>
<dbReference type="GO" id="GO:0045454">
    <property type="term" value="P:cell redox homeostasis"/>
    <property type="evidence" value="ECO:0007669"/>
    <property type="project" value="TreeGrafter"/>
</dbReference>
<evidence type="ECO:0000256" key="1">
    <source>
        <dbReference type="ARBA" id="ARBA00022559"/>
    </source>
</evidence>
<sequence length="197" mass="21991">MPKFVPKPSREQTARVNKSRPKTRKLTGDQHTITPPAVGSSIPLDDNFGGDIFTQDGRTTSIKNLLVNSPKGLIVFIYPKALDDNAYDLYVEFDYHQFNWERANMSTIGISPDSVSATAAFVKEKDIRLPLLSDPSMSLIKAMGFVPAKGRVQQSAFILSKDRVLLARTTGKVEKIIDDLNRVLDGIMEEMEYESPE</sequence>
<keyword evidence="3" id="KW-0560">Oxidoreductase</keyword>
<dbReference type="GO" id="GO:0005737">
    <property type="term" value="C:cytoplasm"/>
    <property type="evidence" value="ECO:0007669"/>
    <property type="project" value="TreeGrafter"/>
</dbReference>
<keyword evidence="4" id="KW-1015">Disulfide bond</keyword>
<evidence type="ECO:0000256" key="6">
    <source>
        <dbReference type="SAM" id="MobiDB-lite"/>
    </source>
</evidence>
<dbReference type="InterPro" id="IPR036249">
    <property type="entry name" value="Thioredoxin-like_sf"/>
</dbReference>
<proteinExistence type="predicted"/>
<protein>
    <submittedName>
        <fullName evidence="8">Peroxiredoxin C1773.02c</fullName>
    </submittedName>
</protein>
<dbReference type="Proteomes" id="UP000051487">
    <property type="component" value="Unassembled WGS sequence"/>
</dbReference>
<dbReference type="GO" id="GO:0008379">
    <property type="term" value="F:thioredoxin peroxidase activity"/>
    <property type="evidence" value="ECO:0007669"/>
    <property type="project" value="TreeGrafter"/>
</dbReference>
<keyword evidence="1" id="KW-0575">Peroxidase</keyword>
<evidence type="ECO:0000313" key="8">
    <source>
        <dbReference type="EMBL" id="GAQ10143.1"/>
    </source>
</evidence>
<dbReference type="SUPFAM" id="SSF52833">
    <property type="entry name" value="Thioredoxin-like"/>
    <property type="match status" value="1"/>
</dbReference>
<keyword evidence="5" id="KW-0676">Redox-active center</keyword>
<evidence type="ECO:0000256" key="5">
    <source>
        <dbReference type="ARBA" id="ARBA00023284"/>
    </source>
</evidence>
<keyword evidence="2" id="KW-0049">Antioxidant</keyword>
<dbReference type="PANTHER" id="PTHR42801">
    <property type="entry name" value="THIOREDOXIN-DEPENDENT PEROXIDE REDUCTASE"/>
    <property type="match status" value="1"/>
</dbReference>
<reference evidence="8 9" key="1">
    <citation type="submission" date="2015-11" db="EMBL/GenBank/DDBJ databases">
        <title>Aspergillus lentulus strain IFM 54703T.</title>
        <authorList>
            <person name="Kusuya Y."/>
            <person name="Sakai K."/>
            <person name="Kamei K."/>
            <person name="Takahashi H."/>
            <person name="Yaguchi T."/>
        </authorList>
    </citation>
    <scope>NUCLEOTIDE SEQUENCE [LARGE SCALE GENOMIC DNA]</scope>
    <source>
        <strain evidence="8 9">IFM 54703</strain>
    </source>
</reference>
<dbReference type="Pfam" id="PF00578">
    <property type="entry name" value="AhpC-TSA"/>
    <property type="match status" value="1"/>
</dbReference>
<feature type="region of interest" description="Disordered" evidence="6">
    <location>
        <begin position="1"/>
        <end position="40"/>
    </location>
</feature>
<dbReference type="EMBL" id="BCLY01000013">
    <property type="protein sequence ID" value="GAQ10143.1"/>
    <property type="molecule type" value="Genomic_DNA"/>
</dbReference>
<feature type="domain" description="Alkyl hydroperoxide reductase subunit C/ Thiol specific antioxidant" evidence="7">
    <location>
        <begin position="54"/>
        <end position="165"/>
    </location>
</feature>
<dbReference type="PANTHER" id="PTHR42801:SF23">
    <property type="entry name" value="PEROXIREDOXIN DOT5"/>
    <property type="match status" value="1"/>
</dbReference>
<dbReference type="InterPro" id="IPR050924">
    <property type="entry name" value="Peroxiredoxin_BCP/PrxQ"/>
</dbReference>
<dbReference type="AlphaFoldDB" id="A0AAN4PP28"/>
<evidence type="ECO:0000313" key="9">
    <source>
        <dbReference type="Proteomes" id="UP000051487"/>
    </source>
</evidence>
<dbReference type="Gene3D" id="3.40.30.10">
    <property type="entry name" value="Glutaredoxin"/>
    <property type="match status" value="1"/>
</dbReference>
<evidence type="ECO:0000256" key="3">
    <source>
        <dbReference type="ARBA" id="ARBA00023002"/>
    </source>
</evidence>
<evidence type="ECO:0000259" key="7">
    <source>
        <dbReference type="Pfam" id="PF00578"/>
    </source>
</evidence>
<comment type="caution">
    <text evidence="8">The sequence shown here is derived from an EMBL/GenBank/DDBJ whole genome shotgun (WGS) entry which is preliminary data.</text>
</comment>
<dbReference type="InterPro" id="IPR000866">
    <property type="entry name" value="AhpC/TSA"/>
</dbReference>
<organism evidence="8 9">
    <name type="scientific">Aspergillus lentulus</name>
    <dbReference type="NCBI Taxonomy" id="293939"/>
    <lineage>
        <taxon>Eukaryota</taxon>
        <taxon>Fungi</taxon>
        <taxon>Dikarya</taxon>
        <taxon>Ascomycota</taxon>
        <taxon>Pezizomycotina</taxon>
        <taxon>Eurotiomycetes</taxon>
        <taxon>Eurotiomycetidae</taxon>
        <taxon>Eurotiales</taxon>
        <taxon>Aspergillaceae</taxon>
        <taxon>Aspergillus</taxon>
        <taxon>Aspergillus subgen. Fumigati</taxon>
    </lineage>
</organism>